<evidence type="ECO:0000313" key="1">
    <source>
        <dbReference type="EMBL" id="KAH0885524.1"/>
    </source>
</evidence>
<protein>
    <submittedName>
        <fullName evidence="1">Uncharacterized protein</fullName>
    </submittedName>
</protein>
<proteinExistence type="predicted"/>
<sequence>MMWNALHAKNKLKFIDGLLKCPSTRTNHYKLWRIINSILVAWILNAIDPKLCSFISFYDTIYYGKLKRMWDDLEDCDPLPSSCCGKGFCAQQLSHIARRDKSAYHSFK</sequence>
<dbReference type="PANTHER" id="PTHR37610:SF100">
    <property type="entry name" value="COPIA-LIKE POLYPROTEIN_RETROTRANSPOSON"/>
    <property type="match status" value="1"/>
</dbReference>
<dbReference type="Proteomes" id="UP000824890">
    <property type="component" value="Unassembled WGS sequence"/>
</dbReference>
<name>A0ABQ7ZZ40_BRANA</name>
<reference evidence="1 2" key="1">
    <citation type="submission" date="2021-05" db="EMBL/GenBank/DDBJ databases">
        <title>Genome Assembly of Synthetic Allotetraploid Brassica napus Reveals Homoeologous Exchanges between Subgenomes.</title>
        <authorList>
            <person name="Davis J.T."/>
        </authorList>
    </citation>
    <scope>NUCLEOTIDE SEQUENCE [LARGE SCALE GENOMIC DNA]</scope>
    <source>
        <strain evidence="2">cv. Da-Ae</strain>
        <tissue evidence="1">Seedling</tissue>
    </source>
</reference>
<gene>
    <name evidence="1" type="ORF">HID58_061620</name>
</gene>
<dbReference type="PANTHER" id="PTHR37610">
    <property type="entry name" value="CCHC-TYPE DOMAIN-CONTAINING PROTEIN"/>
    <property type="match status" value="1"/>
</dbReference>
<keyword evidence="2" id="KW-1185">Reference proteome</keyword>
<evidence type="ECO:0000313" key="2">
    <source>
        <dbReference type="Proteomes" id="UP000824890"/>
    </source>
</evidence>
<dbReference type="EMBL" id="JAGKQM010000014">
    <property type="protein sequence ID" value="KAH0885524.1"/>
    <property type="molecule type" value="Genomic_DNA"/>
</dbReference>
<accession>A0ABQ7ZZ40</accession>
<comment type="caution">
    <text evidence="1">The sequence shown here is derived from an EMBL/GenBank/DDBJ whole genome shotgun (WGS) entry which is preliminary data.</text>
</comment>
<organism evidence="1 2">
    <name type="scientific">Brassica napus</name>
    <name type="common">Rape</name>
    <dbReference type="NCBI Taxonomy" id="3708"/>
    <lineage>
        <taxon>Eukaryota</taxon>
        <taxon>Viridiplantae</taxon>
        <taxon>Streptophyta</taxon>
        <taxon>Embryophyta</taxon>
        <taxon>Tracheophyta</taxon>
        <taxon>Spermatophyta</taxon>
        <taxon>Magnoliopsida</taxon>
        <taxon>eudicotyledons</taxon>
        <taxon>Gunneridae</taxon>
        <taxon>Pentapetalae</taxon>
        <taxon>rosids</taxon>
        <taxon>malvids</taxon>
        <taxon>Brassicales</taxon>
        <taxon>Brassicaceae</taxon>
        <taxon>Brassiceae</taxon>
        <taxon>Brassica</taxon>
    </lineage>
</organism>